<dbReference type="Pfam" id="PF06855">
    <property type="entry name" value="YozE_SAM_like"/>
    <property type="match status" value="1"/>
</dbReference>
<organism evidence="3 4">
    <name type="scientific">Planococcus rifietoensis</name>
    <dbReference type="NCBI Taxonomy" id="200991"/>
    <lineage>
        <taxon>Bacteria</taxon>
        <taxon>Bacillati</taxon>
        <taxon>Bacillota</taxon>
        <taxon>Bacilli</taxon>
        <taxon>Bacillales</taxon>
        <taxon>Caryophanaceae</taxon>
        <taxon>Planococcus</taxon>
    </lineage>
</organism>
<dbReference type="Gene3D" id="1.10.150.260">
    <property type="entry name" value="YozE SAM-like"/>
    <property type="match status" value="1"/>
</dbReference>
<dbReference type="STRING" id="200991.AUC31_01115"/>
<dbReference type="KEGG" id="prt:AUC31_01115"/>
<dbReference type="EMBL" id="CP013659">
    <property type="protein sequence ID" value="ALS73934.1"/>
    <property type="molecule type" value="Genomic_DNA"/>
</dbReference>
<feature type="domain" description="YozE SAM-like" evidence="2">
    <location>
        <begin position="4"/>
        <end position="69"/>
    </location>
</feature>
<evidence type="ECO:0000256" key="1">
    <source>
        <dbReference type="HAMAP-Rule" id="MF_01538"/>
    </source>
</evidence>
<comment type="similarity">
    <text evidence="1">Belongs to the UPF0346 family.</text>
</comment>
<accession>A0A0U2YQP1</accession>
<dbReference type="InterPro" id="IPR023089">
    <property type="entry name" value="YozE_SAM-like"/>
</dbReference>
<gene>
    <name evidence="3" type="ORF">AUC31_01115</name>
</gene>
<dbReference type="InterPro" id="IPR036806">
    <property type="entry name" value="YozE_SAM-like_sf"/>
</dbReference>
<keyword evidence="4" id="KW-1185">Reference proteome</keyword>
<dbReference type="InterPro" id="IPR010673">
    <property type="entry name" value="UPF0346"/>
</dbReference>
<reference evidence="3" key="1">
    <citation type="submission" date="2016-01" db="EMBL/GenBank/DDBJ databases">
        <title>Complete genome of Planococcus rifietoensis type strain M8.</title>
        <authorList>
            <person name="See-Too W.S."/>
        </authorList>
    </citation>
    <scope>NUCLEOTIDE SEQUENCE [LARGE SCALE GENOMIC DNA]</scope>
    <source>
        <strain evidence="3">M8</strain>
    </source>
</reference>
<dbReference type="RefSeq" id="WP_058380643.1">
    <property type="nucleotide sequence ID" value="NZ_CP013659.2"/>
</dbReference>
<evidence type="ECO:0000313" key="4">
    <source>
        <dbReference type="Proteomes" id="UP000067683"/>
    </source>
</evidence>
<dbReference type="OrthoDB" id="2242851at2"/>
<sequence length="71" mass="8559">MERSFYQFALKYRGKLIQDEYSQFAEAMFLDHSFPKMSTDFQEISQYVEEKAHPVLQASTFDRMWEEYEAG</sequence>
<dbReference type="Proteomes" id="UP000067683">
    <property type="component" value="Chromosome"/>
</dbReference>
<evidence type="ECO:0000259" key="2">
    <source>
        <dbReference type="Pfam" id="PF06855"/>
    </source>
</evidence>
<protein>
    <recommendedName>
        <fullName evidence="1">UPF0346 protein AUC31_01115</fullName>
    </recommendedName>
</protein>
<dbReference type="HAMAP" id="MF_01538">
    <property type="entry name" value="UPF0346"/>
    <property type="match status" value="1"/>
</dbReference>
<name>A0A0U2YQP1_9BACL</name>
<evidence type="ECO:0000313" key="3">
    <source>
        <dbReference type="EMBL" id="ALS73934.1"/>
    </source>
</evidence>
<dbReference type="SUPFAM" id="SSF140652">
    <property type="entry name" value="YozE-like"/>
    <property type="match status" value="1"/>
</dbReference>
<dbReference type="NCBIfam" id="NF010193">
    <property type="entry name" value="PRK13672.1"/>
    <property type="match status" value="1"/>
</dbReference>
<dbReference type="AlphaFoldDB" id="A0A0U2YQP1"/>
<proteinExistence type="inferred from homology"/>